<dbReference type="EMBL" id="QJJK01000009">
    <property type="protein sequence ID" value="PXW55626.1"/>
    <property type="molecule type" value="Genomic_DNA"/>
</dbReference>
<evidence type="ECO:0000259" key="4">
    <source>
        <dbReference type="PROSITE" id="PS50995"/>
    </source>
</evidence>
<dbReference type="InterPro" id="IPR000835">
    <property type="entry name" value="HTH_MarR-typ"/>
</dbReference>
<evidence type="ECO:0000256" key="3">
    <source>
        <dbReference type="ARBA" id="ARBA00023163"/>
    </source>
</evidence>
<dbReference type="GO" id="GO:0003700">
    <property type="term" value="F:DNA-binding transcription factor activity"/>
    <property type="evidence" value="ECO:0007669"/>
    <property type="project" value="InterPro"/>
</dbReference>
<gene>
    <name evidence="5" type="ORF">C7450_10933</name>
</gene>
<protein>
    <submittedName>
        <fullName evidence="5">MarR family transcriptional regulator for hemolysin</fullName>
    </submittedName>
</protein>
<name>A0A2V3U219_9HYPH</name>
<keyword evidence="1" id="KW-0805">Transcription regulation</keyword>
<proteinExistence type="predicted"/>
<keyword evidence="6" id="KW-1185">Reference proteome</keyword>
<dbReference type="Gene3D" id="1.10.10.10">
    <property type="entry name" value="Winged helix-like DNA-binding domain superfamily/Winged helix DNA-binding domain"/>
    <property type="match status" value="1"/>
</dbReference>
<dbReference type="InterPro" id="IPR039422">
    <property type="entry name" value="MarR/SlyA-like"/>
</dbReference>
<dbReference type="GO" id="GO:0003677">
    <property type="term" value="F:DNA binding"/>
    <property type="evidence" value="ECO:0007669"/>
    <property type="project" value="UniProtKB-KW"/>
</dbReference>
<dbReference type="SUPFAM" id="SSF46785">
    <property type="entry name" value="Winged helix' DNA-binding domain"/>
    <property type="match status" value="1"/>
</dbReference>
<evidence type="ECO:0000256" key="2">
    <source>
        <dbReference type="ARBA" id="ARBA00023125"/>
    </source>
</evidence>
<keyword evidence="2" id="KW-0238">DNA-binding</keyword>
<keyword evidence="3" id="KW-0804">Transcription</keyword>
<dbReference type="GO" id="GO:0006950">
    <property type="term" value="P:response to stress"/>
    <property type="evidence" value="ECO:0007669"/>
    <property type="project" value="TreeGrafter"/>
</dbReference>
<evidence type="ECO:0000313" key="6">
    <source>
        <dbReference type="Proteomes" id="UP000248021"/>
    </source>
</evidence>
<dbReference type="RefSeq" id="WP_110376428.1">
    <property type="nucleotide sequence ID" value="NZ_JAHBRY010000001.1"/>
</dbReference>
<reference evidence="5 6" key="1">
    <citation type="submission" date="2018-05" db="EMBL/GenBank/DDBJ databases">
        <title>Genomic Encyclopedia of Type Strains, Phase IV (KMG-IV): sequencing the most valuable type-strain genomes for metagenomic binning, comparative biology and taxonomic classification.</title>
        <authorList>
            <person name="Goeker M."/>
        </authorList>
    </citation>
    <scope>NUCLEOTIDE SEQUENCE [LARGE SCALE GENOMIC DNA]</scope>
    <source>
        <strain evidence="5 6">DSM 6462</strain>
    </source>
</reference>
<dbReference type="SMART" id="SM00347">
    <property type="entry name" value="HTH_MARR"/>
    <property type="match status" value="1"/>
</dbReference>
<evidence type="ECO:0000313" key="5">
    <source>
        <dbReference type="EMBL" id="PXW55626.1"/>
    </source>
</evidence>
<dbReference type="PANTHER" id="PTHR33164:SF64">
    <property type="entry name" value="TRANSCRIPTIONAL REGULATOR SLYA"/>
    <property type="match status" value="1"/>
</dbReference>
<dbReference type="AlphaFoldDB" id="A0A2V3U219"/>
<dbReference type="InterPro" id="IPR036388">
    <property type="entry name" value="WH-like_DNA-bd_sf"/>
</dbReference>
<dbReference type="InterPro" id="IPR036390">
    <property type="entry name" value="WH_DNA-bd_sf"/>
</dbReference>
<dbReference type="PROSITE" id="PS50995">
    <property type="entry name" value="HTH_MARR_2"/>
    <property type="match status" value="1"/>
</dbReference>
<comment type="caution">
    <text evidence="5">The sequence shown here is derived from an EMBL/GenBank/DDBJ whole genome shotgun (WGS) entry which is preliminary data.</text>
</comment>
<dbReference type="OrthoDB" id="7427954at2"/>
<accession>A0A2V3U219</accession>
<sequence>MSVLPADAPARLGPLLAHTARQWRRAVDRHLQPFGLTEATWLPLLRIARAPHPMYQKDLAASLSLDRSSVVRLLDALEQAGLIERREGKDRRTKAIVLTALGQATVQRVEVFAREVRETALAGLSPEDLAVTLRVLDHIATVLSPCTEETGA</sequence>
<feature type="domain" description="HTH marR-type" evidence="4">
    <location>
        <begin position="9"/>
        <end position="141"/>
    </location>
</feature>
<dbReference type="Proteomes" id="UP000248021">
    <property type="component" value="Unassembled WGS sequence"/>
</dbReference>
<dbReference type="PANTHER" id="PTHR33164">
    <property type="entry name" value="TRANSCRIPTIONAL REGULATOR, MARR FAMILY"/>
    <property type="match status" value="1"/>
</dbReference>
<dbReference type="PRINTS" id="PR00598">
    <property type="entry name" value="HTHMARR"/>
</dbReference>
<dbReference type="Pfam" id="PF12802">
    <property type="entry name" value="MarR_2"/>
    <property type="match status" value="1"/>
</dbReference>
<evidence type="ECO:0000256" key="1">
    <source>
        <dbReference type="ARBA" id="ARBA00023015"/>
    </source>
</evidence>
<organism evidence="5 6">
    <name type="scientific">Chelatococcus asaccharovorans</name>
    <dbReference type="NCBI Taxonomy" id="28210"/>
    <lineage>
        <taxon>Bacteria</taxon>
        <taxon>Pseudomonadati</taxon>
        <taxon>Pseudomonadota</taxon>
        <taxon>Alphaproteobacteria</taxon>
        <taxon>Hyphomicrobiales</taxon>
        <taxon>Chelatococcaceae</taxon>
        <taxon>Chelatococcus</taxon>
    </lineage>
</organism>